<evidence type="ECO:0000256" key="6">
    <source>
        <dbReference type="ARBA" id="ARBA00023134"/>
    </source>
</evidence>
<feature type="domain" description="MobA-like NTP transferase" evidence="9">
    <location>
        <begin position="7"/>
        <end position="167"/>
    </location>
</feature>
<keyword evidence="6 8" id="KW-0342">GTP-binding</keyword>
<evidence type="ECO:0000256" key="2">
    <source>
        <dbReference type="ARBA" id="ARBA00022679"/>
    </source>
</evidence>
<dbReference type="GO" id="GO:1902758">
    <property type="term" value="P:bis(molybdopterin guanine dinucleotide)molybdenum biosynthetic process"/>
    <property type="evidence" value="ECO:0007669"/>
    <property type="project" value="TreeGrafter"/>
</dbReference>
<keyword evidence="4 8" id="KW-0547">Nucleotide-binding</keyword>
<dbReference type="Pfam" id="PF12804">
    <property type="entry name" value="NTP_transf_3"/>
    <property type="match status" value="1"/>
</dbReference>
<dbReference type="PANTHER" id="PTHR19136">
    <property type="entry name" value="MOLYBDENUM COFACTOR GUANYLYLTRANSFERASE"/>
    <property type="match status" value="1"/>
</dbReference>
<evidence type="ECO:0000256" key="1">
    <source>
        <dbReference type="ARBA" id="ARBA00022490"/>
    </source>
</evidence>
<evidence type="ECO:0000313" key="11">
    <source>
        <dbReference type="Proteomes" id="UP000315901"/>
    </source>
</evidence>
<keyword evidence="1 8" id="KW-0963">Cytoplasm</keyword>
<dbReference type="OrthoDB" id="9788394at2"/>
<comment type="catalytic activity">
    <reaction evidence="8">
        <text>Mo-molybdopterin + GTP + H(+) = Mo-molybdopterin guanine dinucleotide + diphosphate</text>
        <dbReference type="Rhea" id="RHEA:34243"/>
        <dbReference type="ChEBI" id="CHEBI:15378"/>
        <dbReference type="ChEBI" id="CHEBI:33019"/>
        <dbReference type="ChEBI" id="CHEBI:37565"/>
        <dbReference type="ChEBI" id="CHEBI:71302"/>
        <dbReference type="ChEBI" id="CHEBI:71310"/>
        <dbReference type="EC" id="2.7.7.77"/>
    </reaction>
</comment>
<keyword evidence="5 8" id="KW-0460">Magnesium</keyword>
<evidence type="ECO:0000256" key="7">
    <source>
        <dbReference type="ARBA" id="ARBA00023150"/>
    </source>
</evidence>
<keyword evidence="7 8" id="KW-0501">Molybdenum cofactor biosynthesis</keyword>
<comment type="function">
    <text evidence="8">Transfers a GMP moiety from GTP to Mo-molybdopterin (Mo-MPT) cofactor (Moco or molybdenum cofactor) to form Mo-molybdopterin guanine dinucleotide (Mo-MGD) cofactor.</text>
</comment>
<dbReference type="CDD" id="cd02503">
    <property type="entry name" value="MobA"/>
    <property type="match status" value="1"/>
</dbReference>
<comment type="subcellular location">
    <subcellularLocation>
        <location evidence="8">Cytoplasm</location>
    </subcellularLocation>
</comment>
<keyword evidence="2 8" id="KW-0808">Transferase</keyword>
<comment type="caution">
    <text evidence="8">Lacks conserved residue(s) required for the propagation of feature annotation.</text>
</comment>
<dbReference type="SUPFAM" id="SSF53448">
    <property type="entry name" value="Nucleotide-diphospho-sugar transferases"/>
    <property type="match status" value="1"/>
</dbReference>
<protein>
    <recommendedName>
        <fullName evidence="8">Molybdenum cofactor guanylyltransferase</fullName>
        <shortName evidence="8">MoCo guanylyltransferase</shortName>
        <ecNumber evidence="8">2.7.7.77</ecNumber>
    </recommendedName>
    <alternativeName>
        <fullName evidence="8">GTP:molybdopterin guanylyltransferase</fullName>
    </alternativeName>
    <alternativeName>
        <fullName evidence="8">Mo-MPT guanylyltransferase</fullName>
    </alternativeName>
    <alternativeName>
        <fullName evidence="8">Molybdopterin guanylyltransferase</fullName>
    </alternativeName>
    <alternativeName>
        <fullName evidence="8">Molybdopterin-guanine dinucleotide synthase</fullName>
        <shortName evidence="8">MGD synthase</shortName>
    </alternativeName>
</protein>
<dbReference type="Proteomes" id="UP000315901">
    <property type="component" value="Unassembled WGS sequence"/>
</dbReference>
<dbReference type="InterPro" id="IPR025877">
    <property type="entry name" value="MobA-like_NTP_Trfase"/>
</dbReference>
<name>A0A501WTU7_9GAMM</name>
<dbReference type="Gene3D" id="3.90.550.10">
    <property type="entry name" value="Spore Coat Polysaccharide Biosynthesis Protein SpsA, Chain A"/>
    <property type="match status" value="1"/>
</dbReference>
<dbReference type="PANTHER" id="PTHR19136:SF81">
    <property type="entry name" value="MOLYBDENUM COFACTOR GUANYLYLTRANSFERASE"/>
    <property type="match status" value="1"/>
</dbReference>
<keyword evidence="3 8" id="KW-0479">Metal-binding</keyword>
<keyword evidence="10" id="KW-0548">Nucleotidyltransferase</keyword>
<accession>A0A501WTU7</accession>
<feature type="binding site" evidence="8">
    <location>
        <position position="105"/>
    </location>
    <ligand>
        <name>GTP</name>
        <dbReference type="ChEBI" id="CHEBI:37565"/>
    </ligand>
</feature>
<evidence type="ECO:0000256" key="8">
    <source>
        <dbReference type="HAMAP-Rule" id="MF_00316"/>
    </source>
</evidence>
<feature type="binding site" evidence="8">
    <location>
        <position position="74"/>
    </location>
    <ligand>
        <name>GTP</name>
        <dbReference type="ChEBI" id="CHEBI:37565"/>
    </ligand>
</feature>
<dbReference type="HAMAP" id="MF_00316">
    <property type="entry name" value="MobA"/>
    <property type="match status" value="1"/>
</dbReference>
<dbReference type="EMBL" id="VFRR01000011">
    <property type="protein sequence ID" value="TPE52789.1"/>
    <property type="molecule type" value="Genomic_DNA"/>
</dbReference>
<dbReference type="InterPro" id="IPR029044">
    <property type="entry name" value="Nucleotide-diphossugar_trans"/>
</dbReference>
<comment type="domain">
    <text evidence="8">The N-terminal domain determines nucleotide recognition and specific binding, while the C-terminal domain determines the specific binding to the target protein.</text>
</comment>
<dbReference type="AlphaFoldDB" id="A0A501WTU7"/>
<comment type="caution">
    <text evidence="10">The sequence shown here is derived from an EMBL/GenBank/DDBJ whole genome shotgun (WGS) entry which is preliminary data.</text>
</comment>
<comment type="similarity">
    <text evidence="8">Belongs to the MobA family.</text>
</comment>
<evidence type="ECO:0000256" key="3">
    <source>
        <dbReference type="ARBA" id="ARBA00022723"/>
    </source>
</evidence>
<feature type="binding site" evidence="8">
    <location>
        <begin position="10"/>
        <end position="12"/>
    </location>
    <ligand>
        <name>GTP</name>
        <dbReference type="ChEBI" id="CHEBI:37565"/>
    </ligand>
</feature>
<evidence type="ECO:0000259" key="9">
    <source>
        <dbReference type="Pfam" id="PF12804"/>
    </source>
</evidence>
<organism evidence="10 11">
    <name type="scientific">Maribrevibacterium harenarium</name>
    <dbReference type="NCBI Taxonomy" id="2589817"/>
    <lineage>
        <taxon>Bacteria</taxon>
        <taxon>Pseudomonadati</taxon>
        <taxon>Pseudomonadota</taxon>
        <taxon>Gammaproteobacteria</taxon>
        <taxon>Oceanospirillales</taxon>
        <taxon>Oceanospirillaceae</taxon>
        <taxon>Maribrevibacterium</taxon>
    </lineage>
</organism>
<proteinExistence type="inferred from homology"/>
<dbReference type="GO" id="GO:0005737">
    <property type="term" value="C:cytoplasm"/>
    <property type="evidence" value="ECO:0007669"/>
    <property type="project" value="UniProtKB-SubCell"/>
</dbReference>
<dbReference type="EC" id="2.7.7.77" evidence="8"/>
<sequence length="190" mass="20877">MAIEVTGVALSGGEGRRVGGADKGLMTLHGREFVDYVLSEMTTLCSTTLLSINRNELAYRSIAERYENVSLLFDRPEYAHQGPLSGLLVALENATTSHVLVCPCDTPFISRDLFAALLKMAQASPAGAFYIQAHNKTHPLHAILPVEAALTQLKSFLQQGDRRVMKFLASIQALPLFWLNDDELINLNYG</sequence>
<comment type="cofactor">
    <cofactor evidence="8">
        <name>Mg(2+)</name>
        <dbReference type="ChEBI" id="CHEBI:18420"/>
    </cofactor>
</comment>
<feature type="binding site" evidence="8">
    <location>
        <position position="23"/>
    </location>
    <ligand>
        <name>GTP</name>
        <dbReference type="ChEBI" id="CHEBI:37565"/>
    </ligand>
</feature>
<dbReference type="InterPro" id="IPR013482">
    <property type="entry name" value="Molybde_CF_guanTrfase"/>
</dbReference>
<dbReference type="GO" id="GO:0005525">
    <property type="term" value="F:GTP binding"/>
    <property type="evidence" value="ECO:0007669"/>
    <property type="project" value="UniProtKB-UniRule"/>
</dbReference>
<reference evidence="10 11" key="1">
    <citation type="submission" date="2019-06" db="EMBL/GenBank/DDBJ databases">
        <title>A novel bacterium of genus Marinomonas, isolated from coastal sand.</title>
        <authorList>
            <person name="Huang H."/>
            <person name="Mo K."/>
            <person name="Hu Y."/>
        </authorList>
    </citation>
    <scope>NUCLEOTIDE SEQUENCE [LARGE SCALE GENOMIC DNA]</scope>
    <source>
        <strain evidence="10 11">HB171799</strain>
    </source>
</reference>
<feature type="binding site" evidence="8">
    <location>
        <position position="105"/>
    </location>
    <ligand>
        <name>Mg(2+)</name>
        <dbReference type="ChEBI" id="CHEBI:18420"/>
    </ligand>
</feature>
<comment type="subunit">
    <text evidence="8">Monomer.</text>
</comment>
<dbReference type="RefSeq" id="WP_140588109.1">
    <property type="nucleotide sequence ID" value="NZ_VFRR01000011.1"/>
</dbReference>
<evidence type="ECO:0000256" key="5">
    <source>
        <dbReference type="ARBA" id="ARBA00022842"/>
    </source>
</evidence>
<evidence type="ECO:0000313" key="10">
    <source>
        <dbReference type="EMBL" id="TPE52789.1"/>
    </source>
</evidence>
<dbReference type="GO" id="GO:0046872">
    <property type="term" value="F:metal ion binding"/>
    <property type="evidence" value="ECO:0007669"/>
    <property type="project" value="UniProtKB-KW"/>
</dbReference>
<dbReference type="GO" id="GO:0061603">
    <property type="term" value="F:molybdenum cofactor guanylyltransferase activity"/>
    <property type="evidence" value="ECO:0007669"/>
    <property type="project" value="UniProtKB-EC"/>
</dbReference>
<keyword evidence="11" id="KW-1185">Reference proteome</keyword>
<gene>
    <name evidence="8" type="primary">mobA</name>
    <name evidence="10" type="ORF">FJM67_07170</name>
</gene>
<evidence type="ECO:0000256" key="4">
    <source>
        <dbReference type="ARBA" id="ARBA00022741"/>
    </source>
</evidence>